<dbReference type="AlphaFoldDB" id="A0A9D4UB72"/>
<evidence type="ECO:0000256" key="2">
    <source>
        <dbReference type="ARBA" id="ARBA00022705"/>
    </source>
</evidence>
<dbReference type="InterPro" id="IPR048866">
    <property type="entry name" value="ORC5_lid"/>
</dbReference>
<dbReference type="PANTHER" id="PTHR12705:SF0">
    <property type="entry name" value="ORIGIN RECOGNITION COMPLEX SUBUNIT 5"/>
    <property type="match status" value="1"/>
</dbReference>
<evidence type="ECO:0000313" key="8">
    <source>
        <dbReference type="Proteomes" id="UP000886520"/>
    </source>
</evidence>
<proteinExistence type="predicted"/>
<dbReference type="Pfam" id="PF14630">
    <property type="entry name" value="ORC5_C"/>
    <property type="match status" value="1"/>
</dbReference>
<feature type="domain" description="Origin recognition complex subunit 5 C-terminal" evidence="5">
    <location>
        <begin position="341"/>
        <end position="495"/>
    </location>
</feature>
<gene>
    <name evidence="7" type="ORF">GOP47_0019523</name>
</gene>
<feature type="region of interest" description="Disordered" evidence="4">
    <location>
        <begin position="24"/>
        <end position="67"/>
    </location>
</feature>
<protein>
    <recommendedName>
        <fullName evidence="9">Origin recognition complex subunit 5</fullName>
    </recommendedName>
</protein>
<reference evidence="7" key="1">
    <citation type="submission" date="2021-01" db="EMBL/GenBank/DDBJ databases">
        <title>Adiantum capillus-veneris genome.</title>
        <authorList>
            <person name="Fang Y."/>
            <person name="Liao Q."/>
        </authorList>
    </citation>
    <scope>NUCLEOTIDE SEQUENCE</scope>
    <source>
        <strain evidence="7">H3</strain>
        <tissue evidence="7">Leaf</tissue>
    </source>
</reference>
<keyword evidence="8" id="KW-1185">Reference proteome</keyword>
<feature type="domain" description="ORC5 lid" evidence="6">
    <location>
        <begin position="246"/>
        <end position="298"/>
    </location>
</feature>
<sequence>MRAADGGGGNPICCFPSGNGSSRVTEGNALHSPNSKAGETSRRTRSRAASPLKAAIHQSHSQHEGQHLSEEAWIAPDMLYSHLVDRFPARNSEINQLLGLLGEPCDLLFPLFVYGGASTGFLIDACTFAVSDKAGSINKGLVSPQKKKGYRGEERDGSLPVVYLIFDNVELLLDWSGGFRLISALVRLSEFSGLENLGLIFISSLGPDAFFSGTGLLEAIPIYMRDYADDDLHQILLKEKPNRALYSAFLSAVLKPFSRVTRRVTELSEALEPLFQKYTEPIRRGTVKPDDQGKRKLFSFIQPHVTSALHQTCSLSFSANSLLLNGQKKISADHLELDFQLSLCSKYLLISAFICSRNPATLDATFFDSSGGSSKKRRRRSSQTAVEKKELERQEKLLKGPGTFPLERLLAIFCCISADFADELDEIELTSMDQRSGVEMSSDVLMQVSTLVNANLLYRGSSDLLEGAPRYRCNASDDLIQAVSRSVNFPLSRYLYRM</sequence>
<dbReference type="GO" id="GO:0005664">
    <property type="term" value="C:nuclear origin of replication recognition complex"/>
    <property type="evidence" value="ECO:0007669"/>
    <property type="project" value="TreeGrafter"/>
</dbReference>
<dbReference type="Proteomes" id="UP000886520">
    <property type="component" value="Chromosome 19"/>
</dbReference>
<evidence type="ECO:0000259" key="6">
    <source>
        <dbReference type="Pfam" id="PF21639"/>
    </source>
</evidence>
<evidence type="ECO:0000256" key="1">
    <source>
        <dbReference type="ARBA" id="ARBA00004123"/>
    </source>
</evidence>
<dbReference type="InterPro" id="IPR047088">
    <property type="entry name" value="ORC5_C"/>
</dbReference>
<accession>A0A9D4UB72</accession>
<dbReference type="Pfam" id="PF21639">
    <property type="entry name" value="ORC5_lid"/>
    <property type="match status" value="1"/>
</dbReference>
<evidence type="ECO:0000256" key="4">
    <source>
        <dbReference type="SAM" id="MobiDB-lite"/>
    </source>
</evidence>
<evidence type="ECO:0008006" key="9">
    <source>
        <dbReference type="Google" id="ProtNLM"/>
    </source>
</evidence>
<dbReference type="EMBL" id="JABFUD020000019">
    <property type="protein sequence ID" value="KAI5064828.1"/>
    <property type="molecule type" value="Genomic_DNA"/>
</dbReference>
<name>A0A9D4UB72_ADICA</name>
<dbReference type="GO" id="GO:0006270">
    <property type="term" value="P:DNA replication initiation"/>
    <property type="evidence" value="ECO:0007669"/>
    <property type="project" value="TreeGrafter"/>
</dbReference>
<evidence type="ECO:0000313" key="7">
    <source>
        <dbReference type="EMBL" id="KAI5064828.1"/>
    </source>
</evidence>
<evidence type="ECO:0000256" key="3">
    <source>
        <dbReference type="ARBA" id="ARBA00023242"/>
    </source>
</evidence>
<feature type="compositionally biased region" description="Polar residues" evidence="4">
    <location>
        <begin position="24"/>
        <end position="38"/>
    </location>
</feature>
<keyword evidence="2" id="KW-0235">DNA replication</keyword>
<dbReference type="InterPro" id="IPR020796">
    <property type="entry name" value="ORC5"/>
</dbReference>
<comment type="subcellular location">
    <subcellularLocation>
        <location evidence="1">Nucleus</location>
    </subcellularLocation>
</comment>
<evidence type="ECO:0000259" key="5">
    <source>
        <dbReference type="Pfam" id="PF14630"/>
    </source>
</evidence>
<dbReference type="OrthoDB" id="365981at2759"/>
<dbReference type="GO" id="GO:0003688">
    <property type="term" value="F:DNA replication origin binding"/>
    <property type="evidence" value="ECO:0007669"/>
    <property type="project" value="TreeGrafter"/>
</dbReference>
<dbReference type="PANTHER" id="PTHR12705">
    <property type="entry name" value="ORIGIN RECOGNITION COMPLEX SUBUNIT 5"/>
    <property type="match status" value="1"/>
</dbReference>
<keyword evidence="3" id="KW-0539">Nucleus</keyword>
<comment type="caution">
    <text evidence="7">The sequence shown here is derived from an EMBL/GenBank/DDBJ whole genome shotgun (WGS) entry which is preliminary data.</text>
</comment>
<organism evidence="7 8">
    <name type="scientific">Adiantum capillus-veneris</name>
    <name type="common">Maidenhair fern</name>
    <dbReference type="NCBI Taxonomy" id="13818"/>
    <lineage>
        <taxon>Eukaryota</taxon>
        <taxon>Viridiplantae</taxon>
        <taxon>Streptophyta</taxon>
        <taxon>Embryophyta</taxon>
        <taxon>Tracheophyta</taxon>
        <taxon>Polypodiopsida</taxon>
        <taxon>Polypodiidae</taxon>
        <taxon>Polypodiales</taxon>
        <taxon>Pteridineae</taxon>
        <taxon>Pteridaceae</taxon>
        <taxon>Vittarioideae</taxon>
        <taxon>Adiantum</taxon>
    </lineage>
</organism>